<dbReference type="PANTHER" id="PTHR10827">
    <property type="entry name" value="RETICULOCALBIN"/>
    <property type="match status" value="1"/>
</dbReference>
<evidence type="ECO:0000256" key="3">
    <source>
        <dbReference type="ARBA" id="ARBA00022837"/>
    </source>
</evidence>
<gene>
    <name evidence="6" type="ORF">PHYEVI_LOCUS9280</name>
</gene>
<dbReference type="InterPro" id="IPR011992">
    <property type="entry name" value="EF-hand-dom_pair"/>
</dbReference>
<dbReference type="InterPro" id="IPR002048">
    <property type="entry name" value="EF_hand_dom"/>
</dbReference>
<protein>
    <recommendedName>
        <fullName evidence="5">EF-hand domain-containing protein</fullName>
    </recommendedName>
</protein>
<dbReference type="OrthoDB" id="9978834at2759"/>
<keyword evidence="3" id="KW-0106">Calcium</keyword>
<feature type="transmembrane region" description="Helical" evidence="4">
    <location>
        <begin position="16"/>
        <end position="37"/>
    </location>
</feature>
<dbReference type="SMART" id="SM00054">
    <property type="entry name" value="EFh"/>
    <property type="match status" value="3"/>
</dbReference>
<dbReference type="SUPFAM" id="SSF47473">
    <property type="entry name" value="EF-hand"/>
    <property type="match status" value="1"/>
</dbReference>
<keyword evidence="7" id="KW-1185">Reference proteome</keyword>
<sequence>MVAISVKYLECLRWSYTVPILCYIAFFLMIWMLAVPLKQNIKIVKKLNIDAEDSFEIRIKNSNFNTDKKPISEDIDQKNEYLVNTDDEEYLNKDSTRILTEVFVKADINKDRKLDSKELAQWIRHKIVEHITTAVGGNLELFNLIDKNPKNGVVTWKEYHTYFLKKRGFSDKYVDDHDERRHKGLQRSLKEKIMRDKASWMEAARSNPDSLTLDEFLAFTHPESSVTNQLVLVDELFDKFDRDGDELLTENEFAIMQTEGNGDETLVVRQDENERRAEFRNTIDLNGDGKADRRELLRYIAPQSPRHSEHEAEALVALADNDRDGALSMDEILARPDLFLKSKMVDTARSFHDEF</sequence>
<dbReference type="PANTHER" id="PTHR10827:SF98">
    <property type="entry name" value="45 KDA CALCIUM-BINDING PROTEIN"/>
    <property type="match status" value="1"/>
</dbReference>
<keyword evidence="4" id="KW-0812">Transmembrane</keyword>
<keyword evidence="4" id="KW-1133">Transmembrane helix</keyword>
<keyword evidence="4" id="KW-0472">Membrane</keyword>
<dbReference type="Proteomes" id="UP001153712">
    <property type="component" value="Chromosome 6"/>
</dbReference>
<organism evidence="6 7">
    <name type="scientific">Phyllotreta striolata</name>
    <name type="common">Striped flea beetle</name>
    <name type="synonym">Crioceris striolata</name>
    <dbReference type="NCBI Taxonomy" id="444603"/>
    <lineage>
        <taxon>Eukaryota</taxon>
        <taxon>Metazoa</taxon>
        <taxon>Ecdysozoa</taxon>
        <taxon>Arthropoda</taxon>
        <taxon>Hexapoda</taxon>
        <taxon>Insecta</taxon>
        <taxon>Pterygota</taxon>
        <taxon>Neoptera</taxon>
        <taxon>Endopterygota</taxon>
        <taxon>Coleoptera</taxon>
        <taxon>Polyphaga</taxon>
        <taxon>Cucujiformia</taxon>
        <taxon>Chrysomeloidea</taxon>
        <taxon>Chrysomelidae</taxon>
        <taxon>Galerucinae</taxon>
        <taxon>Alticini</taxon>
        <taxon>Phyllotreta</taxon>
    </lineage>
</organism>
<dbReference type="GO" id="GO:0005509">
    <property type="term" value="F:calcium ion binding"/>
    <property type="evidence" value="ECO:0007669"/>
    <property type="project" value="InterPro"/>
</dbReference>
<dbReference type="PROSITE" id="PS00018">
    <property type="entry name" value="EF_HAND_1"/>
    <property type="match status" value="2"/>
</dbReference>
<evidence type="ECO:0000313" key="6">
    <source>
        <dbReference type="EMBL" id="CAG9862979.1"/>
    </source>
</evidence>
<evidence type="ECO:0000256" key="1">
    <source>
        <dbReference type="ARBA" id="ARBA00022723"/>
    </source>
</evidence>
<keyword evidence="2" id="KW-0677">Repeat</keyword>
<proteinExistence type="predicted"/>
<dbReference type="GO" id="GO:0017156">
    <property type="term" value="P:calcium-ion regulated exocytosis"/>
    <property type="evidence" value="ECO:0007669"/>
    <property type="project" value="TreeGrafter"/>
</dbReference>
<name>A0A9N9TQ72_PHYSR</name>
<evidence type="ECO:0000256" key="4">
    <source>
        <dbReference type="SAM" id="Phobius"/>
    </source>
</evidence>
<evidence type="ECO:0000259" key="5">
    <source>
        <dbReference type="PROSITE" id="PS50222"/>
    </source>
</evidence>
<dbReference type="EMBL" id="OU900099">
    <property type="protein sequence ID" value="CAG9862979.1"/>
    <property type="molecule type" value="Genomic_DNA"/>
</dbReference>
<feature type="domain" description="EF-hand" evidence="5">
    <location>
        <begin position="94"/>
        <end position="129"/>
    </location>
</feature>
<evidence type="ECO:0000256" key="2">
    <source>
        <dbReference type="ARBA" id="ARBA00022737"/>
    </source>
</evidence>
<dbReference type="PROSITE" id="PS50222">
    <property type="entry name" value="EF_HAND_2"/>
    <property type="match status" value="2"/>
</dbReference>
<reference evidence="6" key="1">
    <citation type="submission" date="2022-01" db="EMBL/GenBank/DDBJ databases">
        <authorList>
            <person name="King R."/>
        </authorList>
    </citation>
    <scope>NUCLEOTIDE SEQUENCE</scope>
</reference>
<evidence type="ECO:0000313" key="7">
    <source>
        <dbReference type="Proteomes" id="UP001153712"/>
    </source>
</evidence>
<accession>A0A9N9TQ72</accession>
<dbReference type="InterPro" id="IPR018247">
    <property type="entry name" value="EF_Hand_1_Ca_BS"/>
</dbReference>
<feature type="domain" description="EF-hand" evidence="5">
    <location>
        <begin position="228"/>
        <end position="263"/>
    </location>
</feature>
<dbReference type="AlphaFoldDB" id="A0A9N9TQ72"/>
<dbReference type="Gene3D" id="1.10.238.10">
    <property type="entry name" value="EF-hand"/>
    <property type="match status" value="3"/>
</dbReference>
<dbReference type="GO" id="GO:0005783">
    <property type="term" value="C:endoplasmic reticulum"/>
    <property type="evidence" value="ECO:0007669"/>
    <property type="project" value="TreeGrafter"/>
</dbReference>
<keyword evidence="1" id="KW-0479">Metal-binding</keyword>